<comment type="catalytic activity">
    <reaction evidence="8">
        <text>choline + A = betaine aldehyde + AH2</text>
        <dbReference type="Rhea" id="RHEA:17433"/>
        <dbReference type="ChEBI" id="CHEBI:13193"/>
        <dbReference type="ChEBI" id="CHEBI:15354"/>
        <dbReference type="ChEBI" id="CHEBI:15710"/>
        <dbReference type="ChEBI" id="CHEBI:17499"/>
        <dbReference type="EC" id="1.1.99.1"/>
    </reaction>
</comment>
<evidence type="ECO:0000313" key="12">
    <source>
        <dbReference type="Proteomes" id="UP001153050"/>
    </source>
</evidence>
<evidence type="ECO:0000256" key="4">
    <source>
        <dbReference type="ARBA" id="ARBA00022827"/>
    </source>
</evidence>
<evidence type="ECO:0000256" key="8">
    <source>
        <dbReference type="RuleBase" id="RU003969"/>
    </source>
</evidence>
<organism evidence="11 12">
    <name type="scientific">Mesorhizobium escarrei</name>
    <dbReference type="NCBI Taxonomy" id="666018"/>
    <lineage>
        <taxon>Bacteria</taxon>
        <taxon>Pseudomonadati</taxon>
        <taxon>Pseudomonadota</taxon>
        <taxon>Alphaproteobacteria</taxon>
        <taxon>Hyphomicrobiales</taxon>
        <taxon>Phyllobacteriaceae</taxon>
        <taxon>Mesorhizobium</taxon>
    </lineage>
</organism>
<sequence length="551" mass="60370">MSDGGKAAYDYIIIGAGSAGCVLASRLTEDPDTSVLVIEAGGPDRWWDFRIQMPAALVYPLNGKTYNWQFVSEPVAALGGRRIPLFRGKVLGGSSTINGMVYVRGNPMDFDNWAKDQALAHWSYAHCLPYFRRSETYDQGADEYRGGDGPLHVTKGIARSPLYQIFLEAAYQAGYAPAGDMNGYRQEGFGRMDMTVHNGVRESAARAYLHPAMRRPNLELVTGALVSKIVVDGGVARGVEFKSENAIRTVQAEREVLLSAGAIQSPQLLMLSGIGDADALRRHGIDVVLDLPGVGQNLGDHLEYIVAYECTKPLSYFEATKPLNQAKIGVQWYATKTGLGASNFFEAGGFVRSSPDKPWPDVQLHFVGLAAEYSGRLSAPGHSFQVHLGPQRPKSRGTVSLRSSRPRDYPAIQPNYLAEEEDWVDSRNAIRLSREILQQDALRPYRGKELKPGFDISGTARLDEFIRNHAESGYHYVGTCKMGSDSRAVVDGDLKVHGIDKLRVIDASVMPEVTNGNTNAPTIMIAEKAADLIRRTSLPPSDAAFYRAKTQ</sequence>
<dbReference type="PANTHER" id="PTHR11552:SF147">
    <property type="entry name" value="CHOLINE DEHYDROGENASE, MITOCHONDRIAL"/>
    <property type="match status" value="1"/>
</dbReference>
<dbReference type="Gene3D" id="3.30.560.10">
    <property type="entry name" value="Glucose Oxidase, domain 3"/>
    <property type="match status" value="1"/>
</dbReference>
<dbReference type="GO" id="GO:0008812">
    <property type="term" value="F:choline dehydrogenase activity"/>
    <property type="evidence" value="ECO:0007669"/>
    <property type="project" value="UniProtKB-EC"/>
</dbReference>
<dbReference type="PIRSF" id="PIRSF000137">
    <property type="entry name" value="Alcohol_oxidase"/>
    <property type="match status" value="1"/>
</dbReference>
<dbReference type="SUPFAM" id="SSF54373">
    <property type="entry name" value="FAD-linked reductases, C-terminal domain"/>
    <property type="match status" value="1"/>
</dbReference>
<dbReference type="SUPFAM" id="SSF51905">
    <property type="entry name" value="FAD/NAD(P)-binding domain"/>
    <property type="match status" value="1"/>
</dbReference>
<evidence type="ECO:0000259" key="10">
    <source>
        <dbReference type="PROSITE" id="PS00624"/>
    </source>
</evidence>
<evidence type="ECO:0000259" key="9">
    <source>
        <dbReference type="PROSITE" id="PS00623"/>
    </source>
</evidence>
<comment type="pathway">
    <text evidence="8">Amine and polyamine biosynthesis; betaine biosynthesis via choline pathway; betaine aldehyde from choline (cytochrome c reductase route): step 1/1.</text>
</comment>
<dbReference type="PROSITE" id="PS51257">
    <property type="entry name" value="PROKAR_LIPOPROTEIN"/>
    <property type="match status" value="1"/>
</dbReference>
<feature type="domain" description="Glucose-methanol-choline oxidoreductase N-terminal" evidence="10">
    <location>
        <begin position="261"/>
        <end position="275"/>
    </location>
</feature>
<name>A0ABM9EG45_9HYPH</name>
<proteinExistence type="inferred from homology"/>
<evidence type="ECO:0000256" key="7">
    <source>
        <dbReference type="RuleBase" id="RU003968"/>
    </source>
</evidence>
<reference evidence="11 12" key="1">
    <citation type="submission" date="2022-03" db="EMBL/GenBank/DDBJ databases">
        <authorList>
            <person name="Brunel B."/>
        </authorList>
    </citation>
    <scope>NUCLEOTIDE SEQUENCE [LARGE SCALE GENOMIC DNA]</scope>
    <source>
        <strain evidence="11">STM5069sample</strain>
    </source>
</reference>
<accession>A0ABM9EG45</accession>
<dbReference type="NCBIfam" id="NF002550">
    <property type="entry name" value="PRK02106.1"/>
    <property type="match status" value="1"/>
</dbReference>
<dbReference type="InterPro" id="IPR012132">
    <property type="entry name" value="GMC_OxRdtase"/>
</dbReference>
<dbReference type="Proteomes" id="UP001153050">
    <property type="component" value="Unassembled WGS sequence"/>
</dbReference>
<dbReference type="RefSeq" id="WP_254021606.1">
    <property type="nucleotide sequence ID" value="NZ_CAKXZT010000166.1"/>
</dbReference>
<keyword evidence="3 7" id="KW-0285">Flavoprotein</keyword>
<evidence type="ECO:0000256" key="1">
    <source>
        <dbReference type="ARBA" id="ARBA00001974"/>
    </source>
</evidence>
<evidence type="ECO:0000256" key="3">
    <source>
        <dbReference type="ARBA" id="ARBA00022630"/>
    </source>
</evidence>
<dbReference type="InterPro" id="IPR000172">
    <property type="entry name" value="GMC_OxRdtase_N"/>
</dbReference>
<dbReference type="Pfam" id="PF00732">
    <property type="entry name" value="GMC_oxred_N"/>
    <property type="match status" value="1"/>
</dbReference>
<dbReference type="InterPro" id="IPR007867">
    <property type="entry name" value="GMC_OxRtase_C"/>
</dbReference>
<dbReference type="EC" id="1.1.99.1" evidence="6 8"/>
<dbReference type="InterPro" id="IPR036188">
    <property type="entry name" value="FAD/NAD-bd_sf"/>
</dbReference>
<feature type="domain" description="Glucose-methanol-choline oxidoreductase N-terminal" evidence="9">
    <location>
        <begin position="88"/>
        <end position="111"/>
    </location>
</feature>
<evidence type="ECO:0000256" key="2">
    <source>
        <dbReference type="ARBA" id="ARBA00010790"/>
    </source>
</evidence>
<dbReference type="Gene3D" id="3.50.50.60">
    <property type="entry name" value="FAD/NAD(P)-binding domain"/>
    <property type="match status" value="1"/>
</dbReference>
<evidence type="ECO:0000313" key="11">
    <source>
        <dbReference type="EMBL" id="CAH2408334.1"/>
    </source>
</evidence>
<dbReference type="PANTHER" id="PTHR11552">
    <property type="entry name" value="GLUCOSE-METHANOL-CHOLINE GMC OXIDOREDUCTASE"/>
    <property type="match status" value="1"/>
</dbReference>
<gene>
    <name evidence="11" type="primary">betA</name>
    <name evidence="11" type="ORF">MES5069_680041</name>
</gene>
<comment type="cofactor">
    <cofactor evidence="1">
        <name>FAD</name>
        <dbReference type="ChEBI" id="CHEBI:57692"/>
    </cofactor>
</comment>
<dbReference type="InterPro" id="IPR011533">
    <property type="entry name" value="BetA"/>
</dbReference>
<dbReference type="PROSITE" id="PS00623">
    <property type="entry name" value="GMC_OXRED_1"/>
    <property type="match status" value="1"/>
</dbReference>
<comment type="similarity">
    <text evidence="2 7">Belongs to the GMC oxidoreductase family.</text>
</comment>
<evidence type="ECO:0000256" key="5">
    <source>
        <dbReference type="ARBA" id="ARBA00023002"/>
    </source>
</evidence>
<dbReference type="Pfam" id="PF05199">
    <property type="entry name" value="GMC_oxred_C"/>
    <property type="match status" value="1"/>
</dbReference>
<keyword evidence="12" id="KW-1185">Reference proteome</keyword>
<comment type="caution">
    <text evidence="11">The sequence shown here is derived from an EMBL/GenBank/DDBJ whole genome shotgun (WGS) entry which is preliminary data.</text>
</comment>
<protein>
    <recommendedName>
        <fullName evidence="6 8">Choline dehydrogenase</fullName>
        <ecNumber evidence="6 8">1.1.99.1</ecNumber>
    </recommendedName>
</protein>
<dbReference type="NCBIfam" id="TIGR01810">
    <property type="entry name" value="betA"/>
    <property type="match status" value="1"/>
</dbReference>
<keyword evidence="4 7" id="KW-0274">FAD</keyword>
<dbReference type="EMBL" id="CAKXZT010000166">
    <property type="protein sequence ID" value="CAH2408334.1"/>
    <property type="molecule type" value="Genomic_DNA"/>
</dbReference>
<dbReference type="PROSITE" id="PS00624">
    <property type="entry name" value="GMC_OXRED_2"/>
    <property type="match status" value="1"/>
</dbReference>
<keyword evidence="5 11" id="KW-0560">Oxidoreductase</keyword>
<evidence type="ECO:0000256" key="6">
    <source>
        <dbReference type="NCBIfam" id="TIGR01810"/>
    </source>
</evidence>